<dbReference type="HAMAP" id="MF_00394">
    <property type="entry name" value="NAD_Glyc3P_dehydrog"/>
    <property type="match status" value="1"/>
</dbReference>
<dbReference type="FunFam" id="1.10.1040.10:FF:000001">
    <property type="entry name" value="Glycerol-3-phosphate dehydrogenase [NAD(P)+]"/>
    <property type="match status" value="1"/>
</dbReference>
<dbReference type="InterPro" id="IPR008927">
    <property type="entry name" value="6-PGluconate_DH-like_C_sf"/>
</dbReference>
<feature type="binding site" evidence="13">
    <location>
        <position position="83"/>
    </location>
    <ligand>
        <name>substrate</name>
    </ligand>
</feature>
<feature type="binding site" evidence="11">
    <location>
        <position position="256"/>
    </location>
    <ligand>
        <name>NADPH</name>
        <dbReference type="ChEBI" id="CHEBI:57783"/>
    </ligand>
</feature>
<dbReference type="GO" id="GO:0005829">
    <property type="term" value="C:cytosol"/>
    <property type="evidence" value="ECO:0007669"/>
    <property type="project" value="TreeGrafter"/>
</dbReference>
<dbReference type="InterPro" id="IPR013328">
    <property type="entry name" value="6PGD_dom2"/>
</dbReference>
<feature type="binding site" evidence="13">
    <location>
        <begin position="230"/>
        <end position="231"/>
    </location>
    <ligand>
        <name>substrate</name>
    </ligand>
</feature>
<feature type="domain" description="Glycerol-3-phosphate dehydrogenase NAD-dependent N-terminal" evidence="15">
    <location>
        <begin position="39"/>
        <end position="135"/>
    </location>
</feature>
<dbReference type="InterPro" id="IPR036291">
    <property type="entry name" value="NAD(P)-bd_dom_sf"/>
</dbReference>
<dbReference type="PANTHER" id="PTHR11728">
    <property type="entry name" value="GLYCEROL-3-PHOSPHATE DEHYDROGENASE"/>
    <property type="match status" value="1"/>
</dbReference>
<dbReference type="GO" id="GO:0046168">
    <property type="term" value="P:glycerol-3-phosphate catabolic process"/>
    <property type="evidence" value="ECO:0007669"/>
    <property type="project" value="InterPro"/>
</dbReference>
<dbReference type="NCBIfam" id="NF011212">
    <property type="entry name" value="PRK14619.1"/>
    <property type="match status" value="1"/>
</dbReference>
<feature type="binding site" evidence="11">
    <location>
        <position position="83"/>
    </location>
    <ligand>
        <name>sn-glycerol 3-phosphate</name>
        <dbReference type="ChEBI" id="CHEBI:57597"/>
    </ligand>
</feature>
<gene>
    <name evidence="11" type="primary">gpsA</name>
    <name evidence="17" type="ORF">DOP62_03810</name>
</gene>
<feature type="binding site" evidence="11">
    <location>
        <position position="15"/>
    </location>
    <ligand>
        <name>NADPH</name>
        <dbReference type="ChEBI" id="CHEBI:57783"/>
    </ligand>
</feature>
<feature type="binding site" evidence="11">
    <location>
        <position position="231"/>
    </location>
    <ligand>
        <name>sn-glycerol 3-phosphate</name>
        <dbReference type="ChEBI" id="CHEBI:57597"/>
    </ligand>
</feature>
<keyword evidence="10 11" id="KW-1208">Phospholipid metabolism</keyword>
<evidence type="ECO:0000259" key="15">
    <source>
        <dbReference type="Pfam" id="PF01210"/>
    </source>
</evidence>
<dbReference type="AlphaFoldDB" id="A0AAQ3MCM0"/>
<dbReference type="SUPFAM" id="SSF51735">
    <property type="entry name" value="NAD(P)-binding Rossmann-fold domains"/>
    <property type="match status" value="1"/>
</dbReference>
<keyword evidence="6 11" id="KW-0560">Oxidoreductase</keyword>
<comment type="pathway">
    <text evidence="11">Membrane lipid metabolism; glycerophospholipid metabolism.</text>
</comment>
<feature type="binding site" evidence="11">
    <location>
        <position position="230"/>
    </location>
    <ligand>
        <name>sn-glycerol 3-phosphate</name>
        <dbReference type="ChEBI" id="CHEBI:57597"/>
    </ligand>
</feature>
<feature type="binding site" evidence="11">
    <location>
        <position position="115"/>
    </location>
    <ligand>
        <name>NADPH</name>
        <dbReference type="ChEBI" id="CHEBI:57783"/>
    </ligand>
</feature>
<accession>A0AAQ3MCM0</accession>
<dbReference type="Gene3D" id="3.40.50.720">
    <property type="entry name" value="NAD(P)-binding Rossmann-like Domain"/>
    <property type="match status" value="2"/>
</dbReference>
<organism evidence="17 18">
    <name type="scientific">Synechococcus elongatus PCC 11801</name>
    <dbReference type="NCBI Taxonomy" id="2219813"/>
    <lineage>
        <taxon>Bacteria</taxon>
        <taxon>Bacillati</taxon>
        <taxon>Cyanobacteriota</taxon>
        <taxon>Cyanophyceae</taxon>
        <taxon>Synechococcales</taxon>
        <taxon>Synechococcaceae</taxon>
        <taxon>Synechococcus</taxon>
    </lineage>
</organism>
<comment type="subcellular location">
    <subcellularLocation>
        <location evidence="11">Cytoplasm</location>
    </subcellularLocation>
</comment>
<dbReference type="NCBIfam" id="NF000942">
    <property type="entry name" value="PRK00094.1-4"/>
    <property type="match status" value="1"/>
</dbReference>
<feature type="binding site" evidence="11">
    <location>
        <position position="230"/>
    </location>
    <ligand>
        <name>NADPH</name>
        <dbReference type="ChEBI" id="CHEBI:57783"/>
    </ligand>
</feature>
<dbReference type="PIRSF" id="PIRSF000114">
    <property type="entry name" value="Glycerol-3-P_dh"/>
    <property type="match status" value="1"/>
</dbReference>
<feature type="domain" description="Glycerol-3-phosphate dehydrogenase NAD-dependent C-terminal" evidence="16">
    <location>
        <begin position="155"/>
        <end position="296"/>
    </location>
</feature>
<feature type="binding site" evidence="11">
    <location>
        <position position="219"/>
    </location>
    <ligand>
        <name>sn-glycerol 3-phosphate</name>
        <dbReference type="ChEBI" id="CHEBI:57597"/>
    </ligand>
</feature>
<evidence type="ECO:0000256" key="14">
    <source>
        <dbReference type="PIRSR" id="PIRSR000114-3"/>
    </source>
</evidence>
<evidence type="ECO:0000313" key="17">
    <source>
        <dbReference type="EMBL" id="WVS92427.1"/>
    </source>
</evidence>
<dbReference type="Proteomes" id="UP000267249">
    <property type="component" value="Chromosome"/>
</dbReference>
<evidence type="ECO:0000256" key="13">
    <source>
        <dbReference type="PIRSR" id="PIRSR000114-2"/>
    </source>
</evidence>
<dbReference type="GO" id="GO:0005975">
    <property type="term" value="P:carbohydrate metabolic process"/>
    <property type="evidence" value="ECO:0007669"/>
    <property type="project" value="InterPro"/>
</dbReference>
<dbReference type="GO" id="GO:0051287">
    <property type="term" value="F:NAD binding"/>
    <property type="evidence" value="ECO:0007669"/>
    <property type="project" value="InterPro"/>
</dbReference>
<evidence type="ECO:0000256" key="1">
    <source>
        <dbReference type="ARBA" id="ARBA00011009"/>
    </source>
</evidence>
<feature type="binding site" evidence="11">
    <location>
        <position position="111"/>
    </location>
    <ligand>
        <name>sn-glycerol 3-phosphate</name>
        <dbReference type="ChEBI" id="CHEBI:57597"/>
    </ligand>
</feature>
<comment type="catalytic activity">
    <reaction evidence="11">
        <text>sn-glycerol 3-phosphate + NADP(+) = dihydroxyacetone phosphate + NADPH + H(+)</text>
        <dbReference type="Rhea" id="RHEA:11096"/>
        <dbReference type="ChEBI" id="CHEBI:15378"/>
        <dbReference type="ChEBI" id="CHEBI:57597"/>
        <dbReference type="ChEBI" id="CHEBI:57642"/>
        <dbReference type="ChEBI" id="CHEBI:57783"/>
        <dbReference type="ChEBI" id="CHEBI:58349"/>
        <dbReference type="EC" id="1.1.1.94"/>
    </reaction>
</comment>
<dbReference type="GO" id="GO:0008654">
    <property type="term" value="P:phospholipid biosynthetic process"/>
    <property type="evidence" value="ECO:0007669"/>
    <property type="project" value="UniProtKB-KW"/>
</dbReference>
<evidence type="ECO:0000256" key="8">
    <source>
        <dbReference type="ARBA" id="ARBA00023098"/>
    </source>
</evidence>
<evidence type="ECO:0000256" key="5">
    <source>
        <dbReference type="ARBA" id="ARBA00022857"/>
    </source>
</evidence>
<dbReference type="Gene3D" id="1.10.1040.10">
    <property type="entry name" value="N-(1-d-carboxylethyl)-l-norvaline Dehydrogenase, domain 2"/>
    <property type="match status" value="1"/>
</dbReference>
<reference evidence="17 18" key="1">
    <citation type="journal article" date="2018" name="Sci. Rep.">
        <title>Genome Features and Biochemical Characteristics of a Robust, Fast Growing and Naturally Transformable Cyanobacterium Synechococcus elongatus PCC 11801 Isolated from India.</title>
        <authorList>
            <person name="Jaiswal D."/>
            <person name="Sengupta A."/>
            <person name="Sohoni S."/>
            <person name="Sengupta S."/>
            <person name="Phadnavis A.G."/>
            <person name="Pakrasi H.B."/>
            <person name="Wangikar P.P."/>
        </authorList>
    </citation>
    <scope>NUCLEOTIDE SEQUENCE [LARGE SCALE GENOMIC DNA]</scope>
    <source>
        <strain evidence="17 18">PCC 11801</strain>
    </source>
</reference>
<evidence type="ECO:0000256" key="11">
    <source>
        <dbReference type="HAMAP-Rule" id="MF_00394"/>
    </source>
</evidence>
<evidence type="ECO:0000256" key="2">
    <source>
        <dbReference type="ARBA" id="ARBA00022490"/>
    </source>
</evidence>
<keyword evidence="4 11" id="KW-0547">Nucleotide-binding</keyword>
<evidence type="ECO:0000256" key="4">
    <source>
        <dbReference type="ARBA" id="ARBA00022741"/>
    </source>
</evidence>
<keyword evidence="2 11" id="KW-0963">Cytoplasm</keyword>
<dbReference type="Pfam" id="PF07479">
    <property type="entry name" value="NAD_Gly3P_dh_C"/>
    <property type="match status" value="1"/>
</dbReference>
<dbReference type="FunFam" id="3.40.50.720:FF:001174">
    <property type="entry name" value="Glycerol-3-phosphate dehydrogenase [NAD(P)+]"/>
    <property type="match status" value="1"/>
</dbReference>
<evidence type="ECO:0000256" key="7">
    <source>
        <dbReference type="ARBA" id="ARBA00023027"/>
    </source>
</evidence>
<feature type="binding site" evidence="11">
    <location>
        <position position="36"/>
    </location>
    <ligand>
        <name>NADPH</name>
        <dbReference type="ChEBI" id="CHEBI:57783"/>
    </ligand>
</feature>
<comment type="function">
    <text evidence="11">Catalyzes the reduction of the glycolytic intermediate dihydroxyacetone phosphate (DHAP) to sn-glycerol 3-phosphate (G3P), the key precursor for phospholipid synthesis.</text>
</comment>
<comment type="catalytic activity">
    <reaction evidence="11">
        <text>sn-glycerol 3-phosphate + NAD(+) = dihydroxyacetone phosphate + NADH + H(+)</text>
        <dbReference type="Rhea" id="RHEA:11092"/>
        <dbReference type="ChEBI" id="CHEBI:15378"/>
        <dbReference type="ChEBI" id="CHEBI:57540"/>
        <dbReference type="ChEBI" id="CHEBI:57597"/>
        <dbReference type="ChEBI" id="CHEBI:57642"/>
        <dbReference type="ChEBI" id="CHEBI:57945"/>
        <dbReference type="EC" id="1.1.1.94"/>
    </reaction>
</comment>
<keyword evidence="3 11" id="KW-0444">Lipid biosynthesis</keyword>
<dbReference type="RefSeq" id="WP_370538768.1">
    <property type="nucleotide sequence ID" value="NZ_CP030139.2"/>
</dbReference>
<evidence type="ECO:0000313" key="18">
    <source>
        <dbReference type="Proteomes" id="UP000267249"/>
    </source>
</evidence>
<keyword evidence="9 11" id="KW-0594">Phospholipid biosynthesis</keyword>
<dbReference type="NCBIfam" id="NF000940">
    <property type="entry name" value="PRK00094.1-2"/>
    <property type="match status" value="1"/>
</dbReference>
<feature type="binding site" evidence="11">
    <location>
        <position position="83"/>
    </location>
    <ligand>
        <name>NADPH</name>
        <dbReference type="ChEBI" id="CHEBI:57783"/>
    </ligand>
</feature>
<keyword evidence="8 11" id="KW-0443">Lipid metabolism</keyword>
<dbReference type="PROSITE" id="PS00957">
    <property type="entry name" value="NAD_G3PDH"/>
    <property type="match status" value="1"/>
</dbReference>
<dbReference type="GO" id="GO:0046167">
    <property type="term" value="P:glycerol-3-phosphate biosynthetic process"/>
    <property type="evidence" value="ECO:0007669"/>
    <property type="project" value="UniProtKB-UniRule"/>
</dbReference>
<dbReference type="InterPro" id="IPR011128">
    <property type="entry name" value="G3P_DH_NAD-dep_N"/>
</dbReference>
<keyword evidence="5 11" id="KW-0521">NADP</keyword>
<keyword evidence="7 11" id="KW-0520">NAD</keyword>
<feature type="binding site" evidence="11">
    <location>
        <position position="166"/>
    </location>
    <ligand>
        <name>sn-glycerol 3-phosphate</name>
        <dbReference type="ChEBI" id="CHEBI:57597"/>
    </ligand>
</feature>
<dbReference type="GO" id="GO:0006650">
    <property type="term" value="P:glycerophospholipid metabolic process"/>
    <property type="evidence" value="ECO:0007669"/>
    <property type="project" value="UniProtKB-UniRule"/>
</dbReference>
<evidence type="ECO:0000256" key="10">
    <source>
        <dbReference type="ARBA" id="ARBA00023264"/>
    </source>
</evidence>
<evidence type="ECO:0000256" key="3">
    <source>
        <dbReference type="ARBA" id="ARBA00022516"/>
    </source>
</evidence>
<dbReference type="EMBL" id="CP030139">
    <property type="protein sequence ID" value="WVS92427.1"/>
    <property type="molecule type" value="Genomic_DNA"/>
</dbReference>
<feature type="binding site" evidence="11">
    <location>
        <position position="229"/>
    </location>
    <ligand>
        <name>sn-glycerol 3-phosphate</name>
        <dbReference type="ChEBI" id="CHEBI:57597"/>
    </ligand>
</feature>
<evidence type="ECO:0000259" key="16">
    <source>
        <dbReference type="Pfam" id="PF07479"/>
    </source>
</evidence>
<feature type="binding site" evidence="14">
    <location>
        <position position="230"/>
    </location>
    <ligand>
        <name>NAD(+)</name>
        <dbReference type="ChEBI" id="CHEBI:57540"/>
    </ligand>
</feature>
<dbReference type="InterPro" id="IPR006109">
    <property type="entry name" value="G3P_DH_NAD-dep_C"/>
</dbReference>
<name>A0AAQ3MCM0_SYNEL</name>
<protein>
    <recommendedName>
        <fullName evidence="11">Glycerol-3-phosphate dehydrogenase [NAD(P)+]</fullName>
        <ecNumber evidence="11">1.1.1.94</ecNumber>
    </recommendedName>
    <alternativeName>
        <fullName evidence="11">NAD(P)(+)-dependent glycerol-3-phosphate dehydrogenase</fullName>
    </alternativeName>
    <alternativeName>
        <fullName evidence="11">NAD(P)H-dependent dihydroxyacetone-phosphate reductase</fullName>
    </alternativeName>
</protein>
<dbReference type="PANTHER" id="PTHR11728:SF1">
    <property type="entry name" value="GLYCEROL-3-PHOSPHATE DEHYDROGENASE [NAD(+)] 2, CHLOROPLASTIC"/>
    <property type="match status" value="1"/>
</dbReference>
<proteinExistence type="inferred from homology"/>
<comment type="similarity">
    <text evidence="1 11">Belongs to the NAD-dependent glycerol-3-phosphate dehydrogenase family.</text>
</comment>
<evidence type="ECO:0000256" key="12">
    <source>
        <dbReference type="PIRSR" id="PIRSR000114-1"/>
    </source>
</evidence>
<feature type="domain" description="Glycerol-3-phosphate dehydrogenase NAD-dependent N-terminal" evidence="15">
    <location>
        <begin position="8"/>
        <end position="38"/>
    </location>
</feature>
<evidence type="ECO:0000256" key="6">
    <source>
        <dbReference type="ARBA" id="ARBA00023002"/>
    </source>
</evidence>
<dbReference type="Pfam" id="PF01210">
    <property type="entry name" value="NAD_Gly3P_dh_N"/>
    <property type="match status" value="2"/>
</dbReference>
<feature type="active site" description="Proton acceptor" evidence="11 12">
    <location>
        <position position="166"/>
    </location>
</feature>
<comment type="caution">
    <text evidence="11">Lacks conserved residue(s) required for the propagation of feature annotation.</text>
</comment>
<dbReference type="SUPFAM" id="SSF48179">
    <property type="entry name" value="6-phosphogluconate dehydrogenase C-terminal domain-like"/>
    <property type="match status" value="1"/>
</dbReference>
<sequence>MQEAKIAAVLGAGAWGLTLAQLLRSNGLEVRQWSRRSEASLATVLAGADLWIMAVSMAGLASVADQVAALSLSDRAIWVSATKGLDPQGWRTPSQVLNDRFPHQPITVLSGPNLSKEIAQGLPAATVIASRDRQAATVVQQAFANDRFRVYTNRDPLGTELGGALKNVIAIAVGACDGLSLGSNARSALVTRALAEILRVGAYFGARTETFFGLSGLGDLLATCTSPLSRNYQVGFRLAQGESLETALTAIAATAEGVSTARVLAQLASREGLELPIAACVAELLADQISPATAIERLMARDLKAELV</sequence>
<feature type="binding site" evidence="11">
    <location>
        <position position="35"/>
    </location>
    <ligand>
        <name>NADPH</name>
        <dbReference type="ChEBI" id="CHEBI:57783"/>
    </ligand>
</feature>
<dbReference type="EC" id="1.1.1.94" evidence="11"/>
<feature type="binding site" evidence="14">
    <location>
        <begin position="11"/>
        <end position="16"/>
    </location>
    <ligand>
        <name>NAD(+)</name>
        <dbReference type="ChEBI" id="CHEBI:57540"/>
    </ligand>
</feature>
<dbReference type="InterPro" id="IPR006168">
    <property type="entry name" value="G3P_DH_NAD-dep"/>
</dbReference>
<dbReference type="GO" id="GO:0047952">
    <property type="term" value="F:glycerol-3-phosphate dehydrogenase [NAD(P)+] activity"/>
    <property type="evidence" value="ECO:0007669"/>
    <property type="project" value="UniProtKB-UniRule"/>
</dbReference>
<evidence type="ECO:0000256" key="9">
    <source>
        <dbReference type="ARBA" id="ARBA00023209"/>
    </source>
</evidence>